<keyword evidence="2" id="KW-1185">Reference proteome</keyword>
<dbReference type="HOGENOM" id="CLU_005726_8_1_1"/>
<dbReference type="EMBL" id="KE504228">
    <property type="protein sequence ID" value="EPS94589.1"/>
    <property type="molecule type" value="Genomic_DNA"/>
</dbReference>
<dbReference type="PANTHER" id="PTHR35871:SF1">
    <property type="entry name" value="CXC1-LIKE CYSTEINE CLUSTER ASSOCIATED WITH KDZ TRANSPOSASES DOMAIN-CONTAINING PROTEIN"/>
    <property type="match status" value="1"/>
</dbReference>
<protein>
    <recommendedName>
        <fullName evidence="3">Tc1-like transposase DDE domain-containing protein</fullName>
    </recommendedName>
</protein>
<dbReference type="Proteomes" id="UP000015241">
    <property type="component" value="Unassembled WGS sequence"/>
</dbReference>
<organism evidence="1 2">
    <name type="scientific">Fomitopsis schrenkii</name>
    <name type="common">Brown rot fungus</name>
    <dbReference type="NCBI Taxonomy" id="2126942"/>
    <lineage>
        <taxon>Eukaryota</taxon>
        <taxon>Fungi</taxon>
        <taxon>Dikarya</taxon>
        <taxon>Basidiomycota</taxon>
        <taxon>Agaricomycotina</taxon>
        <taxon>Agaricomycetes</taxon>
        <taxon>Polyporales</taxon>
        <taxon>Fomitopsis</taxon>
    </lineage>
</organism>
<dbReference type="AlphaFoldDB" id="S8F6Q7"/>
<name>S8F6Q7_FOMSC</name>
<sequence length="132" mass="15995">MARLLSKQDDFRNQESLLEQKIKARGHLCIFLPKFELHYELNPIEMYWSWAQYRYREIYKEKFEDAKRVALECLDACPVEVIRRFFNRSWRWMDSYRKGLTRNRAEWAVRRMKSHRRVGGGAMMSVDAVLNG</sequence>
<evidence type="ECO:0000313" key="2">
    <source>
        <dbReference type="Proteomes" id="UP000015241"/>
    </source>
</evidence>
<dbReference type="PANTHER" id="PTHR35871">
    <property type="entry name" value="EXPRESSED PROTEIN"/>
    <property type="match status" value="1"/>
</dbReference>
<dbReference type="InParanoid" id="S8F6Q7"/>
<dbReference type="InterPro" id="IPR036397">
    <property type="entry name" value="RNaseH_sf"/>
</dbReference>
<evidence type="ECO:0000313" key="1">
    <source>
        <dbReference type="EMBL" id="EPS94589.1"/>
    </source>
</evidence>
<evidence type="ECO:0008006" key="3">
    <source>
        <dbReference type="Google" id="ProtNLM"/>
    </source>
</evidence>
<proteinExistence type="predicted"/>
<accession>S8F6Q7</accession>
<reference evidence="1 2" key="1">
    <citation type="journal article" date="2012" name="Science">
        <title>The Paleozoic origin of enzymatic lignin decomposition reconstructed from 31 fungal genomes.</title>
        <authorList>
            <person name="Floudas D."/>
            <person name="Binder M."/>
            <person name="Riley R."/>
            <person name="Barry K."/>
            <person name="Blanchette R.A."/>
            <person name="Henrissat B."/>
            <person name="Martinez A.T."/>
            <person name="Otillar R."/>
            <person name="Spatafora J.W."/>
            <person name="Yadav J.S."/>
            <person name="Aerts A."/>
            <person name="Benoit I."/>
            <person name="Boyd A."/>
            <person name="Carlson A."/>
            <person name="Copeland A."/>
            <person name="Coutinho P.M."/>
            <person name="de Vries R.P."/>
            <person name="Ferreira P."/>
            <person name="Findley K."/>
            <person name="Foster B."/>
            <person name="Gaskell J."/>
            <person name="Glotzer D."/>
            <person name="Gorecki P."/>
            <person name="Heitman J."/>
            <person name="Hesse C."/>
            <person name="Hori C."/>
            <person name="Igarashi K."/>
            <person name="Jurgens J.A."/>
            <person name="Kallen N."/>
            <person name="Kersten P."/>
            <person name="Kohler A."/>
            <person name="Kuees U."/>
            <person name="Kumar T.K.A."/>
            <person name="Kuo A."/>
            <person name="LaButti K."/>
            <person name="Larrondo L.F."/>
            <person name="Lindquist E."/>
            <person name="Ling A."/>
            <person name="Lombard V."/>
            <person name="Lucas S."/>
            <person name="Lundell T."/>
            <person name="Martin R."/>
            <person name="McLaughlin D.J."/>
            <person name="Morgenstern I."/>
            <person name="Morin E."/>
            <person name="Murat C."/>
            <person name="Nagy L.G."/>
            <person name="Nolan M."/>
            <person name="Ohm R.A."/>
            <person name="Patyshakuliyeva A."/>
            <person name="Rokas A."/>
            <person name="Ruiz-Duenas F.J."/>
            <person name="Sabat G."/>
            <person name="Salamov A."/>
            <person name="Samejima M."/>
            <person name="Schmutz J."/>
            <person name="Slot J.C."/>
            <person name="St John F."/>
            <person name="Stenlid J."/>
            <person name="Sun H."/>
            <person name="Sun S."/>
            <person name="Syed K."/>
            <person name="Tsang A."/>
            <person name="Wiebenga A."/>
            <person name="Young D."/>
            <person name="Pisabarro A."/>
            <person name="Eastwood D.C."/>
            <person name="Martin F."/>
            <person name="Cullen D."/>
            <person name="Grigoriev I.V."/>
            <person name="Hibbett D.S."/>
        </authorList>
    </citation>
    <scope>NUCLEOTIDE SEQUENCE</scope>
    <source>
        <strain evidence="2">FP-58527</strain>
    </source>
</reference>
<dbReference type="STRING" id="743788.S8F6Q7"/>
<dbReference type="GO" id="GO:0003676">
    <property type="term" value="F:nucleic acid binding"/>
    <property type="evidence" value="ECO:0007669"/>
    <property type="project" value="InterPro"/>
</dbReference>
<dbReference type="eggNOG" id="ENOG502RT6R">
    <property type="taxonomic scope" value="Eukaryota"/>
</dbReference>
<dbReference type="Gene3D" id="3.30.420.10">
    <property type="entry name" value="Ribonuclease H-like superfamily/Ribonuclease H"/>
    <property type="match status" value="1"/>
</dbReference>
<dbReference type="OrthoDB" id="2794244at2759"/>
<gene>
    <name evidence="1" type="ORF">FOMPIDRAFT_1134081</name>
</gene>